<name>A0ABS3R2F8_9ACTN</name>
<dbReference type="SMART" id="SM00855">
    <property type="entry name" value="PGAM"/>
    <property type="match status" value="1"/>
</dbReference>
<dbReference type="Gene3D" id="3.40.50.1240">
    <property type="entry name" value="Phosphoglycerate mutase-like"/>
    <property type="match status" value="1"/>
</dbReference>
<dbReference type="SUPFAM" id="SSF53254">
    <property type="entry name" value="Phosphoglycerate mutase-like"/>
    <property type="match status" value="1"/>
</dbReference>
<dbReference type="Pfam" id="PF00300">
    <property type="entry name" value="His_Phos_1"/>
    <property type="match status" value="1"/>
</dbReference>
<evidence type="ECO:0000313" key="2">
    <source>
        <dbReference type="Proteomes" id="UP000666915"/>
    </source>
</evidence>
<dbReference type="EMBL" id="JAGEOK010000014">
    <property type="protein sequence ID" value="MBO2440427.1"/>
    <property type="molecule type" value="Genomic_DNA"/>
</dbReference>
<organism evidence="1 2">
    <name type="scientific">Actinomadura nitritigenes</name>
    <dbReference type="NCBI Taxonomy" id="134602"/>
    <lineage>
        <taxon>Bacteria</taxon>
        <taxon>Bacillati</taxon>
        <taxon>Actinomycetota</taxon>
        <taxon>Actinomycetes</taxon>
        <taxon>Streptosporangiales</taxon>
        <taxon>Thermomonosporaceae</taxon>
        <taxon>Actinomadura</taxon>
    </lineage>
</organism>
<dbReference type="PANTHER" id="PTHR48100:SF62">
    <property type="entry name" value="GLUCOSYL-3-PHOSPHOGLYCERATE PHOSPHATASE"/>
    <property type="match status" value="1"/>
</dbReference>
<protein>
    <submittedName>
        <fullName evidence="1">Histidine phosphatase family protein</fullName>
    </submittedName>
</protein>
<dbReference type="InterPro" id="IPR013078">
    <property type="entry name" value="His_Pase_superF_clade-1"/>
</dbReference>
<dbReference type="PANTHER" id="PTHR48100">
    <property type="entry name" value="BROAD-SPECIFICITY PHOSPHATASE YOR283W-RELATED"/>
    <property type="match status" value="1"/>
</dbReference>
<keyword evidence="2" id="KW-1185">Reference proteome</keyword>
<dbReference type="CDD" id="cd07067">
    <property type="entry name" value="HP_PGM_like"/>
    <property type="match status" value="1"/>
</dbReference>
<dbReference type="InterPro" id="IPR050275">
    <property type="entry name" value="PGM_Phosphatase"/>
</dbReference>
<sequence>MRHGRTVWNVQRRFQGTTDVPLDSVGVQQAASAARLLAALRPTAIVSSPMQRAADTAQALADATGLTVTCDSDLIERGGGAWEGLTGDEIRTRYPDEHATWQPPGGETEEQVAKRFSAALERALERVPDGGVLVVVSHGAAIRIGMLHWLGFPEELWSRSLGPARLRGRSAVGTLLRIVWRSSRRPGRLRVGRAVIGRSVGLSNGCWSILEEGRRGWRLVEHNAGPRLDCRN</sequence>
<evidence type="ECO:0000313" key="1">
    <source>
        <dbReference type="EMBL" id="MBO2440427.1"/>
    </source>
</evidence>
<dbReference type="InterPro" id="IPR029033">
    <property type="entry name" value="His_PPase_superfam"/>
</dbReference>
<gene>
    <name evidence="1" type="ORF">J4557_23135</name>
</gene>
<accession>A0ABS3R2F8</accession>
<proteinExistence type="predicted"/>
<comment type="caution">
    <text evidence="1">The sequence shown here is derived from an EMBL/GenBank/DDBJ whole genome shotgun (WGS) entry which is preliminary data.</text>
</comment>
<reference evidence="1 2" key="1">
    <citation type="submission" date="2021-03" db="EMBL/GenBank/DDBJ databases">
        <authorList>
            <person name="Kanchanasin P."/>
            <person name="Saeng-In P."/>
            <person name="Phongsopitanun W."/>
            <person name="Yuki M."/>
            <person name="Kudo T."/>
            <person name="Ohkuma M."/>
            <person name="Tanasupawat S."/>
        </authorList>
    </citation>
    <scope>NUCLEOTIDE SEQUENCE [LARGE SCALE GENOMIC DNA]</scope>
    <source>
        <strain evidence="1 2">L46</strain>
    </source>
</reference>
<dbReference type="Proteomes" id="UP000666915">
    <property type="component" value="Unassembled WGS sequence"/>
</dbReference>